<keyword evidence="1" id="KW-0812">Transmembrane</keyword>
<dbReference type="EMBL" id="JAROCF010000001">
    <property type="protein sequence ID" value="MDN4614931.1"/>
    <property type="molecule type" value="Genomic_DNA"/>
</dbReference>
<reference evidence="2" key="1">
    <citation type="submission" date="2023-06" db="EMBL/GenBank/DDBJ databases">
        <title>MT1 and MT2 Draft Genomes of Novel Species.</title>
        <authorList>
            <person name="Venkateswaran K."/>
        </authorList>
    </citation>
    <scope>NUCLEOTIDE SEQUENCE</scope>
    <source>
        <strain evidence="2">F6_8S_P_1B</strain>
    </source>
</reference>
<dbReference type="RefSeq" id="WP_301209161.1">
    <property type="nucleotide sequence ID" value="NZ_JAROCF010000001.1"/>
</dbReference>
<name>A0ABT8KBU3_9MICO</name>
<protein>
    <submittedName>
        <fullName evidence="2">Uncharacterized protein</fullName>
    </submittedName>
</protein>
<keyword evidence="3" id="KW-1185">Reference proteome</keyword>
<comment type="caution">
    <text evidence="2">The sequence shown here is derived from an EMBL/GenBank/DDBJ whole genome shotgun (WGS) entry which is preliminary data.</text>
</comment>
<keyword evidence="1" id="KW-1133">Transmembrane helix</keyword>
<organism evidence="2 3">
    <name type="scientific">Leifsonia williamsii</name>
    <dbReference type="NCBI Taxonomy" id="3035919"/>
    <lineage>
        <taxon>Bacteria</taxon>
        <taxon>Bacillati</taxon>
        <taxon>Actinomycetota</taxon>
        <taxon>Actinomycetes</taxon>
        <taxon>Micrococcales</taxon>
        <taxon>Microbacteriaceae</taxon>
        <taxon>Leifsonia</taxon>
    </lineage>
</organism>
<feature type="transmembrane region" description="Helical" evidence="1">
    <location>
        <begin position="42"/>
        <end position="64"/>
    </location>
</feature>
<evidence type="ECO:0000313" key="2">
    <source>
        <dbReference type="EMBL" id="MDN4614931.1"/>
    </source>
</evidence>
<dbReference type="Proteomes" id="UP001174208">
    <property type="component" value="Unassembled WGS sequence"/>
</dbReference>
<sequence>MTRDRRTTAATVLAVVALVGATALVGYDVSLATRSTGWTELGVLATHLLFGWIPAVVALIGVALRRSRLTVVALIVAVAALVVPPVVALMV</sequence>
<accession>A0ABT8KBU3</accession>
<evidence type="ECO:0000256" key="1">
    <source>
        <dbReference type="SAM" id="Phobius"/>
    </source>
</evidence>
<keyword evidence="1" id="KW-0472">Membrane</keyword>
<feature type="transmembrane region" description="Helical" evidence="1">
    <location>
        <begin position="71"/>
        <end position="90"/>
    </location>
</feature>
<gene>
    <name evidence="2" type="ORF">P5G50_10760</name>
</gene>
<evidence type="ECO:0000313" key="3">
    <source>
        <dbReference type="Proteomes" id="UP001174208"/>
    </source>
</evidence>
<proteinExistence type="predicted"/>